<dbReference type="PROSITE" id="PS50887">
    <property type="entry name" value="GGDEF"/>
    <property type="match status" value="1"/>
</dbReference>
<dbReference type="GO" id="GO:0052621">
    <property type="term" value="F:diguanylate cyclase activity"/>
    <property type="evidence" value="ECO:0007669"/>
    <property type="project" value="UniProtKB-EC"/>
</dbReference>
<dbReference type="InterPro" id="IPR043128">
    <property type="entry name" value="Rev_trsase/Diguanyl_cyclase"/>
</dbReference>
<feature type="transmembrane region" description="Helical" evidence="3">
    <location>
        <begin position="191"/>
        <end position="209"/>
    </location>
</feature>
<dbReference type="InterPro" id="IPR050469">
    <property type="entry name" value="Diguanylate_Cyclase"/>
</dbReference>
<dbReference type="Proteomes" id="UP000244335">
    <property type="component" value="Unassembled WGS sequence"/>
</dbReference>
<dbReference type="PANTHER" id="PTHR45138:SF9">
    <property type="entry name" value="DIGUANYLATE CYCLASE DGCM-RELATED"/>
    <property type="match status" value="1"/>
</dbReference>
<evidence type="ECO:0000313" key="5">
    <source>
        <dbReference type="EMBL" id="PVE56394.1"/>
    </source>
</evidence>
<comment type="catalytic activity">
    <reaction evidence="2">
        <text>2 GTP = 3',3'-c-di-GMP + 2 diphosphate</text>
        <dbReference type="Rhea" id="RHEA:24898"/>
        <dbReference type="ChEBI" id="CHEBI:33019"/>
        <dbReference type="ChEBI" id="CHEBI:37565"/>
        <dbReference type="ChEBI" id="CHEBI:58805"/>
        <dbReference type="EC" id="2.7.7.65"/>
    </reaction>
</comment>
<dbReference type="InterPro" id="IPR000160">
    <property type="entry name" value="GGDEF_dom"/>
</dbReference>
<feature type="transmembrane region" description="Helical" evidence="3">
    <location>
        <begin position="12"/>
        <end position="28"/>
    </location>
</feature>
<accession>A0AA92C5L5</accession>
<dbReference type="NCBIfam" id="TIGR00254">
    <property type="entry name" value="GGDEF"/>
    <property type="match status" value="1"/>
</dbReference>
<feature type="transmembrane region" description="Helical" evidence="3">
    <location>
        <begin position="158"/>
        <end position="179"/>
    </location>
</feature>
<evidence type="ECO:0000313" key="6">
    <source>
        <dbReference type="Proteomes" id="UP000244335"/>
    </source>
</evidence>
<dbReference type="CDD" id="cd01949">
    <property type="entry name" value="GGDEF"/>
    <property type="match status" value="1"/>
</dbReference>
<evidence type="ECO:0000256" key="2">
    <source>
        <dbReference type="ARBA" id="ARBA00034247"/>
    </source>
</evidence>
<comment type="caution">
    <text evidence="5">The sequence shown here is derived from an EMBL/GenBank/DDBJ whole genome shotgun (WGS) entry which is preliminary data.</text>
</comment>
<keyword evidence="3" id="KW-0812">Transmembrane</keyword>
<keyword evidence="3" id="KW-1133">Transmembrane helix</keyword>
<keyword evidence="3" id="KW-0472">Membrane</keyword>
<name>A0AA92C5L5_RHIRH</name>
<sequence>MLPELDLPTVLILHKLSFVVAGLCFIYVRSQSRESVGLGLLAMGFFLVAIASILVGVGSLLPARSYIFAMAGMLAGLVGYAVFWLGMCRISRQRKRNREWLVLALPVVICLLIIAAGLYDLPHSRTIAFQTTAAALLFASALTVRADNLTEPLPVRKPLAMSILIAAVLTLLVAVGIAFPLKAMNIARNAFFASIICHFAIAFFVMALVKERTEERLRGLVGLDVLTGVPNRHSFRSRLPETIRYGDAIVMIDIDHFKRINDTFGHLAGDEILARVARELFTRIRPVDSFARFGGEEFILYQPDIGKEEALAFADSLQKVVSSITHVMDDQTVTATLSMGIAVGDEKTSTAMSLLKKADMALYASKAAGRNRLTLYRAEDFVNEQFMRRNNDT</sequence>
<organism evidence="5 6">
    <name type="scientific">Rhizobium rhizogenes</name>
    <name type="common">Agrobacterium rhizogenes</name>
    <dbReference type="NCBI Taxonomy" id="359"/>
    <lineage>
        <taxon>Bacteria</taxon>
        <taxon>Pseudomonadati</taxon>
        <taxon>Pseudomonadota</taxon>
        <taxon>Alphaproteobacteria</taxon>
        <taxon>Hyphomicrobiales</taxon>
        <taxon>Rhizobiaceae</taxon>
        <taxon>Rhizobium/Agrobacterium group</taxon>
        <taxon>Rhizobium</taxon>
    </lineage>
</organism>
<feature type="domain" description="GGDEF" evidence="4">
    <location>
        <begin position="245"/>
        <end position="378"/>
    </location>
</feature>
<reference evidence="5 6" key="1">
    <citation type="submission" date="2018-04" db="EMBL/GenBank/DDBJ databases">
        <authorList>
            <person name="Hagen T."/>
        </authorList>
    </citation>
    <scope>NUCLEOTIDE SEQUENCE [LARGE SCALE GENOMIC DNA]</scope>
    <source>
        <strain evidence="5 6">TPD7009</strain>
    </source>
</reference>
<proteinExistence type="predicted"/>
<dbReference type="EMBL" id="QDFR01000001">
    <property type="protein sequence ID" value="PVE56394.1"/>
    <property type="molecule type" value="Genomic_DNA"/>
</dbReference>
<feature type="transmembrane region" description="Helical" evidence="3">
    <location>
        <begin position="40"/>
        <end position="61"/>
    </location>
</feature>
<protein>
    <recommendedName>
        <fullName evidence="1">diguanylate cyclase</fullName>
        <ecNumber evidence="1">2.7.7.65</ecNumber>
    </recommendedName>
</protein>
<dbReference type="InterPro" id="IPR029787">
    <property type="entry name" value="Nucleotide_cyclase"/>
</dbReference>
<dbReference type="Gene3D" id="3.30.70.270">
    <property type="match status" value="1"/>
</dbReference>
<dbReference type="AlphaFoldDB" id="A0AA92C5L5"/>
<dbReference type="PANTHER" id="PTHR45138">
    <property type="entry name" value="REGULATORY COMPONENTS OF SENSORY TRANSDUCTION SYSTEM"/>
    <property type="match status" value="1"/>
</dbReference>
<feature type="transmembrane region" description="Helical" evidence="3">
    <location>
        <begin position="67"/>
        <end position="88"/>
    </location>
</feature>
<dbReference type="FunFam" id="3.30.70.270:FF:000001">
    <property type="entry name" value="Diguanylate cyclase domain protein"/>
    <property type="match status" value="1"/>
</dbReference>
<dbReference type="SMART" id="SM00267">
    <property type="entry name" value="GGDEF"/>
    <property type="match status" value="1"/>
</dbReference>
<dbReference type="EC" id="2.7.7.65" evidence="1"/>
<dbReference type="Pfam" id="PF00990">
    <property type="entry name" value="GGDEF"/>
    <property type="match status" value="1"/>
</dbReference>
<evidence type="ECO:0000256" key="1">
    <source>
        <dbReference type="ARBA" id="ARBA00012528"/>
    </source>
</evidence>
<feature type="transmembrane region" description="Helical" evidence="3">
    <location>
        <begin position="127"/>
        <end position="146"/>
    </location>
</feature>
<gene>
    <name evidence="5" type="ORF">DC430_00925</name>
</gene>
<evidence type="ECO:0000256" key="3">
    <source>
        <dbReference type="SAM" id="Phobius"/>
    </source>
</evidence>
<evidence type="ECO:0000259" key="4">
    <source>
        <dbReference type="PROSITE" id="PS50887"/>
    </source>
</evidence>
<dbReference type="SUPFAM" id="SSF55073">
    <property type="entry name" value="Nucleotide cyclase"/>
    <property type="match status" value="1"/>
</dbReference>
<feature type="transmembrane region" description="Helical" evidence="3">
    <location>
        <begin position="100"/>
        <end position="121"/>
    </location>
</feature>